<dbReference type="AlphaFoldDB" id="A0A3A8ICK6"/>
<reference evidence="4" key="1">
    <citation type="submission" date="2018-09" db="EMBL/GenBank/DDBJ databases">
        <authorList>
            <person name="Livingstone P.G."/>
            <person name="Whitworth D.E."/>
        </authorList>
    </citation>
    <scope>NUCLEOTIDE SEQUENCE [LARGE SCALE GENOMIC DNA]</scope>
    <source>
        <strain evidence="4">CA054A</strain>
    </source>
</reference>
<organism evidence="3 4">
    <name type="scientific">Corallococcus terminator</name>
    <dbReference type="NCBI Taxonomy" id="2316733"/>
    <lineage>
        <taxon>Bacteria</taxon>
        <taxon>Pseudomonadati</taxon>
        <taxon>Myxococcota</taxon>
        <taxon>Myxococcia</taxon>
        <taxon>Myxococcales</taxon>
        <taxon>Cystobacterineae</taxon>
        <taxon>Myxococcaceae</taxon>
        <taxon>Corallococcus</taxon>
    </lineage>
</organism>
<dbReference type="InterPro" id="IPR020802">
    <property type="entry name" value="TesA-like"/>
</dbReference>
<proteinExistence type="predicted"/>
<evidence type="ECO:0000313" key="4">
    <source>
        <dbReference type="Proteomes" id="UP000268094"/>
    </source>
</evidence>
<accession>A0A3A8ICK6</accession>
<comment type="caution">
    <text evidence="3">The sequence shown here is derived from an EMBL/GenBank/DDBJ whole genome shotgun (WGS) entry which is preliminary data.</text>
</comment>
<feature type="domain" description="Thioesterase TesA-like" evidence="2">
    <location>
        <begin position="78"/>
        <end position="337"/>
    </location>
</feature>
<protein>
    <submittedName>
        <fullName evidence="3">Alpha/beta fold hydrolase</fullName>
    </submittedName>
</protein>
<dbReference type="SUPFAM" id="SSF53474">
    <property type="entry name" value="alpha/beta-Hydrolases"/>
    <property type="match status" value="1"/>
</dbReference>
<dbReference type="GO" id="GO:0016787">
    <property type="term" value="F:hydrolase activity"/>
    <property type="evidence" value="ECO:0007669"/>
    <property type="project" value="UniProtKB-KW"/>
</dbReference>
<dbReference type="Gene3D" id="3.40.50.1820">
    <property type="entry name" value="alpha/beta hydrolase"/>
    <property type="match status" value="1"/>
</dbReference>
<evidence type="ECO:0000313" key="3">
    <source>
        <dbReference type="EMBL" id="RKG77510.1"/>
    </source>
</evidence>
<dbReference type="InterPro" id="IPR001031">
    <property type="entry name" value="Thioesterase"/>
</dbReference>
<keyword evidence="3" id="KW-0378">Hydrolase</keyword>
<keyword evidence="4" id="KW-1185">Reference proteome</keyword>
<dbReference type="SMART" id="SM00824">
    <property type="entry name" value="PKS_TE"/>
    <property type="match status" value="1"/>
</dbReference>
<dbReference type="EMBL" id="RAVZ01000282">
    <property type="protein sequence ID" value="RKG77510.1"/>
    <property type="molecule type" value="Genomic_DNA"/>
</dbReference>
<dbReference type="Proteomes" id="UP000268094">
    <property type="component" value="Unassembled WGS sequence"/>
</dbReference>
<sequence length="343" mass="37465">MQPAHPGPRIPHGQVLTPSGEEALDRPSPGAQALSPVKQRLLEQLRGQQQAARVGTPRGRAELPVVALNAEGDRVPFFCVAPAGGSPLCYLELARALGPDQPFYGFQSQGLLDGKPMLSSVEDMVTLNLQGLRTVQPEGPYLLGGWSFGGIVAFEMARRLEAEGQKVALLALLDGGVVHSDKPLKLHRPRDLALWLMILGNYVSKLKPPTSYEELRVLAQWVGVSLPVSPRENLQGGVASQWRFIRRMGHDLLNAVQMFTTNTRAGSRYVPGPYGGGRVALLRTPQDVHVEADPLINGVRRYCTGELEIYETPGSHLALMMDKDQVEALAKQLRWCLERAVAP</sequence>
<gene>
    <name evidence="3" type="ORF">D7V88_30925</name>
</gene>
<name>A0A3A8ICK6_9BACT</name>
<dbReference type="Pfam" id="PF00975">
    <property type="entry name" value="Thioesterase"/>
    <property type="match status" value="1"/>
</dbReference>
<evidence type="ECO:0000256" key="1">
    <source>
        <dbReference type="SAM" id="MobiDB-lite"/>
    </source>
</evidence>
<dbReference type="InterPro" id="IPR029058">
    <property type="entry name" value="AB_hydrolase_fold"/>
</dbReference>
<feature type="region of interest" description="Disordered" evidence="1">
    <location>
        <begin position="1"/>
        <end position="32"/>
    </location>
</feature>
<evidence type="ECO:0000259" key="2">
    <source>
        <dbReference type="SMART" id="SM00824"/>
    </source>
</evidence>